<dbReference type="PANTHER" id="PTHR43284">
    <property type="entry name" value="ASPARAGINE SYNTHETASE (GLUTAMINE-HYDROLYZING)"/>
    <property type="match status" value="1"/>
</dbReference>
<dbReference type="Gene3D" id="3.60.20.10">
    <property type="entry name" value="Glutamine Phosphoribosylpyrophosphate, subunit 1, domain 1"/>
    <property type="match status" value="1"/>
</dbReference>
<name>A0A1N7L0W5_9FLAO</name>
<comment type="pathway">
    <text evidence="1">Amino-acid biosynthesis; L-asparagine biosynthesis; L-asparagine from L-aspartate (L-Gln route): step 1/1.</text>
</comment>
<evidence type="ECO:0000256" key="3">
    <source>
        <dbReference type="ARBA" id="ARBA00048741"/>
    </source>
</evidence>
<dbReference type="SUPFAM" id="SSF52402">
    <property type="entry name" value="Adenine nucleotide alpha hydrolases-like"/>
    <property type="match status" value="1"/>
</dbReference>
<dbReference type="STRING" id="713588.SAMN05421789_104119"/>
<comment type="catalytic activity">
    <reaction evidence="3">
        <text>L-aspartate + L-glutamine + ATP + H2O = L-asparagine + L-glutamate + AMP + diphosphate + H(+)</text>
        <dbReference type="Rhea" id="RHEA:12228"/>
        <dbReference type="ChEBI" id="CHEBI:15377"/>
        <dbReference type="ChEBI" id="CHEBI:15378"/>
        <dbReference type="ChEBI" id="CHEBI:29985"/>
        <dbReference type="ChEBI" id="CHEBI:29991"/>
        <dbReference type="ChEBI" id="CHEBI:30616"/>
        <dbReference type="ChEBI" id="CHEBI:33019"/>
        <dbReference type="ChEBI" id="CHEBI:58048"/>
        <dbReference type="ChEBI" id="CHEBI:58359"/>
        <dbReference type="ChEBI" id="CHEBI:456215"/>
        <dbReference type="EC" id="6.3.5.4"/>
    </reaction>
</comment>
<accession>A0A1N7L0W5</accession>
<evidence type="ECO:0000256" key="2">
    <source>
        <dbReference type="ARBA" id="ARBA00012737"/>
    </source>
</evidence>
<evidence type="ECO:0000313" key="6">
    <source>
        <dbReference type="Proteomes" id="UP000185839"/>
    </source>
</evidence>
<dbReference type="OrthoDB" id="1551487at2"/>
<evidence type="ECO:0000313" key="5">
    <source>
        <dbReference type="EMBL" id="SIS67502.1"/>
    </source>
</evidence>
<evidence type="ECO:0000256" key="1">
    <source>
        <dbReference type="ARBA" id="ARBA00005187"/>
    </source>
</evidence>
<protein>
    <recommendedName>
        <fullName evidence="2">asparagine synthase (glutamine-hydrolyzing)</fullName>
        <ecNumber evidence="2">6.3.5.4</ecNumber>
    </recommendedName>
</protein>
<dbReference type="AlphaFoldDB" id="A0A1N7L0W5"/>
<sequence length="548" mass="64873">MKKGFSIIISHSDTEISSFIEEEYDSFYIKNQRFEFLFEGVLLNKNKLLKEFALKDFETLIQELYLIKKEQIIHLFEGEYRGFIFDKIQNKLFVYTNITSTQRVFYTSFEDKIFIDTNLIRLNETLRNSEITTKPDVESIYQLLCFTNLPEDKTPIQNVKKLLDGNYLDIDCSTLQWKELAYFNISETSAFSGDKNRAIDQIHEIFTDSVLLEYEKDTELGTDHLALLSGGLDSRVAMMYAIKNNQKPGNAFCFSQSGYFDHTISEKIAHDFDIHYEFIPLNGGKFLNKIDELTEISEGMVFYTGGIHIQHALDKMQYQNFALFHSGQIGDGVLGGFNSEAKRKKPTYYKIVDNQKFFPKVQNSLDEILEKYETEELFMLRNVAYNRTILGAQVFQQQRYQTSPFMTKDFLKFAISLPEKWKFNHRFYIEWINKHCKEATQYRWERTLMKPDANWKTSFGDKVMKRGFNLLNKKILQTPQNSSMYPYQYYFDNDLEIQRYYQKYFDDNIHRLEHYPELTQDVFTLFEANSFSLKSKAINILSIFKLYF</sequence>
<reference evidence="6" key="1">
    <citation type="submission" date="2017-01" db="EMBL/GenBank/DDBJ databases">
        <authorList>
            <person name="Varghese N."/>
            <person name="Submissions S."/>
        </authorList>
    </citation>
    <scope>NUCLEOTIDE SEQUENCE [LARGE SCALE GENOMIC DNA]</scope>
    <source>
        <strain evidence="6">DSM 23145</strain>
    </source>
</reference>
<dbReference type="InterPro" id="IPR029055">
    <property type="entry name" value="Ntn_hydrolases_N"/>
</dbReference>
<dbReference type="InterPro" id="IPR051786">
    <property type="entry name" value="ASN_synthetase/amidase"/>
</dbReference>
<dbReference type="GO" id="GO:0006529">
    <property type="term" value="P:asparagine biosynthetic process"/>
    <property type="evidence" value="ECO:0007669"/>
    <property type="project" value="InterPro"/>
</dbReference>
<organism evidence="5 6">
    <name type="scientific">Kaistella chaponensis</name>
    <dbReference type="NCBI Taxonomy" id="713588"/>
    <lineage>
        <taxon>Bacteria</taxon>
        <taxon>Pseudomonadati</taxon>
        <taxon>Bacteroidota</taxon>
        <taxon>Flavobacteriia</taxon>
        <taxon>Flavobacteriales</taxon>
        <taxon>Weeksellaceae</taxon>
        <taxon>Chryseobacterium group</taxon>
        <taxon>Kaistella</taxon>
    </lineage>
</organism>
<keyword evidence="6" id="KW-1185">Reference proteome</keyword>
<dbReference type="RefSeq" id="WP_076386241.1">
    <property type="nucleotide sequence ID" value="NZ_FTOI01000004.1"/>
</dbReference>
<dbReference type="GO" id="GO:0004066">
    <property type="term" value="F:asparagine synthase (glutamine-hydrolyzing) activity"/>
    <property type="evidence" value="ECO:0007669"/>
    <property type="project" value="UniProtKB-EC"/>
</dbReference>
<dbReference type="PANTHER" id="PTHR43284:SF1">
    <property type="entry name" value="ASPARAGINE SYNTHETASE"/>
    <property type="match status" value="1"/>
</dbReference>
<feature type="domain" description="Asparagine synthetase" evidence="4">
    <location>
        <begin position="203"/>
        <end position="342"/>
    </location>
</feature>
<proteinExistence type="predicted"/>
<dbReference type="Proteomes" id="UP000185839">
    <property type="component" value="Unassembled WGS sequence"/>
</dbReference>
<dbReference type="Gene3D" id="3.40.50.620">
    <property type="entry name" value="HUPs"/>
    <property type="match status" value="1"/>
</dbReference>
<dbReference type="EMBL" id="FTOI01000004">
    <property type="protein sequence ID" value="SIS67502.1"/>
    <property type="molecule type" value="Genomic_DNA"/>
</dbReference>
<dbReference type="InterPro" id="IPR001962">
    <property type="entry name" value="Asn_synthase"/>
</dbReference>
<gene>
    <name evidence="5" type="ORF">SAMN05421789_104119</name>
</gene>
<dbReference type="EC" id="6.3.5.4" evidence="2"/>
<dbReference type="InterPro" id="IPR014729">
    <property type="entry name" value="Rossmann-like_a/b/a_fold"/>
</dbReference>
<dbReference type="Pfam" id="PF00733">
    <property type="entry name" value="Asn_synthase"/>
    <property type="match status" value="1"/>
</dbReference>
<evidence type="ECO:0000259" key="4">
    <source>
        <dbReference type="Pfam" id="PF00733"/>
    </source>
</evidence>